<proteinExistence type="predicted"/>
<gene>
    <name evidence="1" type="ORF">TNCV_3107751</name>
</gene>
<comment type="caution">
    <text evidence="1">The sequence shown here is derived from an EMBL/GenBank/DDBJ whole genome shotgun (WGS) entry which is preliminary data.</text>
</comment>
<evidence type="ECO:0000313" key="1">
    <source>
        <dbReference type="EMBL" id="GFY06096.1"/>
    </source>
</evidence>
<accession>A0A8X6SCT3</accession>
<evidence type="ECO:0000313" key="2">
    <source>
        <dbReference type="Proteomes" id="UP000887159"/>
    </source>
</evidence>
<keyword evidence="2" id="KW-1185">Reference proteome</keyword>
<sequence>MRLGFEMEKRQISSAVEAMIFAPDEGGVKTSWESASRTDSGKAIGCAGAQMLVKLLELERLLQLDHVSALVSLSIKSHDFRVSF</sequence>
<name>A0A8X6SCT3_TRICX</name>
<organism evidence="1 2">
    <name type="scientific">Trichonephila clavipes</name>
    <name type="common">Golden silk orbweaver</name>
    <name type="synonym">Nephila clavipes</name>
    <dbReference type="NCBI Taxonomy" id="2585209"/>
    <lineage>
        <taxon>Eukaryota</taxon>
        <taxon>Metazoa</taxon>
        <taxon>Ecdysozoa</taxon>
        <taxon>Arthropoda</taxon>
        <taxon>Chelicerata</taxon>
        <taxon>Arachnida</taxon>
        <taxon>Araneae</taxon>
        <taxon>Araneomorphae</taxon>
        <taxon>Entelegynae</taxon>
        <taxon>Araneoidea</taxon>
        <taxon>Nephilidae</taxon>
        <taxon>Trichonephila</taxon>
    </lineage>
</organism>
<dbReference type="EMBL" id="BMAU01021257">
    <property type="protein sequence ID" value="GFY06096.1"/>
    <property type="molecule type" value="Genomic_DNA"/>
</dbReference>
<dbReference type="AlphaFoldDB" id="A0A8X6SCT3"/>
<dbReference type="Proteomes" id="UP000887159">
    <property type="component" value="Unassembled WGS sequence"/>
</dbReference>
<protein>
    <submittedName>
        <fullName evidence="1">Uncharacterized protein</fullName>
    </submittedName>
</protein>
<reference evidence="1" key="1">
    <citation type="submission" date="2020-08" db="EMBL/GenBank/DDBJ databases">
        <title>Multicomponent nature underlies the extraordinary mechanical properties of spider dragline silk.</title>
        <authorList>
            <person name="Kono N."/>
            <person name="Nakamura H."/>
            <person name="Mori M."/>
            <person name="Yoshida Y."/>
            <person name="Ohtoshi R."/>
            <person name="Malay A.D."/>
            <person name="Moran D.A.P."/>
            <person name="Tomita M."/>
            <person name="Numata K."/>
            <person name="Arakawa K."/>
        </authorList>
    </citation>
    <scope>NUCLEOTIDE SEQUENCE</scope>
</reference>